<evidence type="ECO:0000256" key="3">
    <source>
        <dbReference type="PIRSR" id="PIRSR002825-1"/>
    </source>
</evidence>
<evidence type="ECO:0000256" key="2">
    <source>
        <dbReference type="ARBA" id="ARBA00022729"/>
    </source>
</evidence>
<comment type="caution">
    <text evidence="5">The sequence shown here is derived from an EMBL/GenBank/DDBJ whole genome shotgun (WGS) entry which is preliminary data.</text>
</comment>
<dbReference type="SUPFAM" id="SSF53850">
    <property type="entry name" value="Periplasmic binding protein-like II"/>
    <property type="match status" value="1"/>
</dbReference>
<dbReference type="RefSeq" id="WP_123713424.1">
    <property type="nucleotide sequence ID" value="NZ_RKHR01000006.1"/>
</dbReference>
<name>A0A3N2DHJ2_9GAMM</name>
<feature type="binding site" evidence="3">
    <location>
        <position position="232"/>
    </location>
    <ligand>
        <name>Fe cation</name>
        <dbReference type="ChEBI" id="CHEBI:24875"/>
    </ligand>
</feature>
<dbReference type="OrthoDB" id="9769567at2"/>
<dbReference type="Proteomes" id="UP000275394">
    <property type="component" value="Unassembled WGS sequence"/>
</dbReference>
<keyword evidence="3" id="KW-0408">Iron</keyword>
<comment type="similarity">
    <text evidence="1">Belongs to the bacterial solute-binding protein 1 family.</text>
</comment>
<dbReference type="AlphaFoldDB" id="A0A3N2DHJ2"/>
<dbReference type="PANTHER" id="PTHR30006:SF15">
    <property type="entry name" value="IRON-UTILIZATION PERIPLASMIC PROTEIN"/>
    <property type="match status" value="1"/>
</dbReference>
<proteinExistence type="inferred from homology"/>
<dbReference type="GO" id="GO:0046872">
    <property type="term" value="F:metal ion binding"/>
    <property type="evidence" value="ECO:0007669"/>
    <property type="project" value="UniProtKB-KW"/>
</dbReference>
<gene>
    <name evidence="5" type="ORF">EDC56_3089</name>
</gene>
<keyword evidence="6" id="KW-1185">Reference proteome</keyword>
<feature type="binding site" evidence="3">
    <location>
        <position position="231"/>
    </location>
    <ligand>
        <name>Fe cation</name>
        <dbReference type="ChEBI" id="CHEBI:24875"/>
    </ligand>
</feature>
<accession>A0A3N2DHJ2</accession>
<keyword evidence="3" id="KW-0479">Metal-binding</keyword>
<evidence type="ECO:0000256" key="1">
    <source>
        <dbReference type="ARBA" id="ARBA00008520"/>
    </source>
</evidence>
<feature type="chain" id="PRO_5017943195" evidence="4">
    <location>
        <begin position="23"/>
        <end position="348"/>
    </location>
</feature>
<dbReference type="Gene3D" id="3.40.190.10">
    <property type="entry name" value="Periplasmic binding protein-like II"/>
    <property type="match status" value="2"/>
</dbReference>
<keyword evidence="2 4" id="KW-0732">Signal</keyword>
<protein>
    <submittedName>
        <fullName evidence="5">Iron(III) transport system substrate-binding protein</fullName>
    </submittedName>
</protein>
<dbReference type="GO" id="GO:0030288">
    <property type="term" value="C:outer membrane-bounded periplasmic space"/>
    <property type="evidence" value="ECO:0007669"/>
    <property type="project" value="TreeGrafter"/>
</dbReference>
<dbReference type="PANTHER" id="PTHR30006">
    <property type="entry name" value="THIAMINE-BINDING PERIPLASMIC PROTEIN-RELATED"/>
    <property type="match status" value="1"/>
</dbReference>
<reference evidence="5 6" key="1">
    <citation type="submission" date="2018-11" db="EMBL/GenBank/DDBJ databases">
        <title>Genomic Encyclopedia of Type Strains, Phase IV (KMG-IV): sequencing the most valuable type-strain genomes for metagenomic binning, comparative biology and taxonomic classification.</title>
        <authorList>
            <person name="Goeker M."/>
        </authorList>
    </citation>
    <scope>NUCLEOTIDE SEQUENCE [LARGE SCALE GENOMIC DNA]</scope>
    <source>
        <strain evidence="5 6">DSM 100316</strain>
    </source>
</reference>
<dbReference type="PROSITE" id="PS51257">
    <property type="entry name" value="PROKAR_LIPOPROTEIN"/>
    <property type="match status" value="1"/>
</dbReference>
<evidence type="ECO:0000313" key="5">
    <source>
        <dbReference type="EMBL" id="ROR98854.1"/>
    </source>
</evidence>
<dbReference type="EMBL" id="RKHR01000006">
    <property type="protein sequence ID" value="ROR98854.1"/>
    <property type="molecule type" value="Genomic_DNA"/>
</dbReference>
<evidence type="ECO:0000313" key="6">
    <source>
        <dbReference type="Proteomes" id="UP000275394"/>
    </source>
</evidence>
<dbReference type="InterPro" id="IPR026045">
    <property type="entry name" value="Ferric-bd"/>
</dbReference>
<feature type="signal peptide" evidence="4">
    <location>
        <begin position="1"/>
        <end position="22"/>
    </location>
</feature>
<organism evidence="5 6">
    <name type="scientific">Sinobacterium caligoides</name>
    <dbReference type="NCBI Taxonomy" id="933926"/>
    <lineage>
        <taxon>Bacteria</taxon>
        <taxon>Pseudomonadati</taxon>
        <taxon>Pseudomonadota</taxon>
        <taxon>Gammaproteobacteria</taxon>
        <taxon>Cellvibrionales</taxon>
        <taxon>Spongiibacteraceae</taxon>
        <taxon>Sinobacterium</taxon>
    </lineage>
</organism>
<dbReference type="PIRSF" id="PIRSF002825">
    <property type="entry name" value="CfbpA"/>
    <property type="match status" value="1"/>
</dbReference>
<sequence length="348" mass="38190">MFFKKCSLPVLLAVVFVLSGCSDDSGSGTGEAATGQLVVYTSRKEHLIKPLFDRYQAETGVNIQFVTDAAAPLLSRLQAEGENTPADILVTVDGGNLWHAAEEGVLSPVESEVLVRNVPAHLRDAGNRWFAISKRARVIVYSPERVKPGELSSYEALADERWQGRLCLRTSKKVYNQSLVATMIEADGAENTQKVVQGWVDNLATAPFANDIQAMQAVMAGQCDATVVNTYYFGRLEEAMAAKGEQLPLKIFFPNQDGRGIHVNISGAGVTTYAKHRTEAIKFIEWLSEVEAQQMLTDINQEFPVNPLSKSSAEVQAWGTFKEDDVPIEVTGERQAEAVMLMDKAGYR</sequence>
<dbReference type="Pfam" id="PF13343">
    <property type="entry name" value="SBP_bac_6"/>
    <property type="match status" value="1"/>
</dbReference>
<evidence type="ECO:0000256" key="4">
    <source>
        <dbReference type="SAM" id="SignalP"/>
    </source>
</evidence>